<dbReference type="SMART" id="SM00342">
    <property type="entry name" value="HTH_ARAC"/>
    <property type="match status" value="1"/>
</dbReference>
<dbReference type="RefSeq" id="WP_062175233.1">
    <property type="nucleotide sequence ID" value="NZ_BBXL01000001.1"/>
</dbReference>
<keyword evidence="1" id="KW-0805">Transcription regulation</keyword>
<evidence type="ECO:0000256" key="2">
    <source>
        <dbReference type="ARBA" id="ARBA00023125"/>
    </source>
</evidence>
<keyword evidence="2" id="KW-0238">DNA-binding</keyword>
<dbReference type="STRING" id="1346286.SAMN05444362_101118"/>
<feature type="domain" description="HTH araC/xylS-type" evidence="4">
    <location>
        <begin position="17"/>
        <end position="116"/>
    </location>
</feature>
<dbReference type="SMART" id="SM00871">
    <property type="entry name" value="AraC_E_bind"/>
    <property type="match status" value="1"/>
</dbReference>
<dbReference type="PANTHER" id="PTHR40055">
    <property type="entry name" value="TRANSCRIPTIONAL REGULATOR YGIV-RELATED"/>
    <property type="match status" value="1"/>
</dbReference>
<dbReference type="Gene3D" id="3.20.80.10">
    <property type="entry name" value="Regulatory factor, effector binding domain"/>
    <property type="match status" value="1"/>
</dbReference>
<dbReference type="EMBL" id="FQUC01000001">
    <property type="protein sequence ID" value="SHE34142.1"/>
    <property type="molecule type" value="Genomic_DNA"/>
</dbReference>
<evidence type="ECO:0000313" key="6">
    <source>
        <dbReference type="Proteomes" id="UP000184480"/>
    </source>
</evidence>
<proteinExistence type="predicted"/>
<evidence type="ECO:0000259" key="4">
    <source>
        <dbReference type="PROSITE" id="PS01124"/>
    </source>
</evidence>
<dbReference type="PRINTS" id="PR00032">
    <property type="entry name" value="HTHARAC"/>
</dbReference>
<dbReference type="InterPro" id="IPR029442">
    <property type="entry name" value="GyrI-like"/>
</dbReference>
<evidence type="ECO:0000313" key="5">
    <source>
        <dbReference type="EMBL" id="SHE34142.1"/>
    </source>
</evidence>
<dbReference type="InterPro" id="IPR020449">
    <property type="entry name" value="Tscrpt_reg_AraC-type_HTH"/>
</dbReference>
<sequence length="317" mass="36380">METTKERSKQEYIYRINKVMDYIEKHIDQPLTLNELADVACFSSFHFHRIFTYLTGETPIAFTQRLRIEKAAQLLRNNQALSVSEIAFMCGFSSLSLFSRTFRKTFGVTSREFRKEDRIVLAKNGVYFSKQGKLVSKNGKNNPAIMSELCPVEFKQLFFMETKIEVKQLPDMRVIYCRHTGPFHEIGKAYQKLARWAAPRDLYEEGKTKSMTVTHDDPAVTDISKVRQSACLLIDKDVEPEGEFGKMTVSGGKFVVGRFELGVSDFEQAWNTMCDWFTESGYKQAEGSTFELYHNDIKPEKTGAQFVVDICIPVTPL</sequence>
<dbReference type="InterPro" id="IPR018060">
    <property type="entry name" value="HTH_AraC"/>
</dbReference>
<gene>
    <name evidence="5" type="ORF">SAMN05444362_101118</name>
</gene>
<dbReference type="Proteomes" id="UP000184480">
    <property type="component" value="Unassembled WGS sequence"/>
</dbReference>
<dbReference type="Pfam" id="PF12833">
    <property type="entry name" value="HTH_18"/>
    <property type="match status" value="1"/>
</dbReference>
<dbReference type="AlphaFoldDB" id="A0A1M4SPP1"/>
<dbReference type="PROSITE" id="PS01124">
    <property type="entry name" value="HTH_ARAC_FAMILY_2"/>
    <property type="match status" value="1"/>
</dbReference>
<dbReference type="SUPFAM" id="SSF55136">
    <property type="entry name" value="Probable bacterial effector-binding domain"/>
    <property type="match status" value="1"/>
</dbReference>
<keyword evidence="3" id="KW-0804">Transcription</keyword>
<dbReference type="Gene3D" id="1.10.10.60">
    <property type="entry name" value="Homeodomain-like"/>
    <property type="match status" value="2"/>
</dbReference>
<dbReference type="InterPro" id="IPR011256">
    <property type="entry name" value="Reg_factor_effector_dom_sf"/>
</dbReference>
<name>A0A1M4SPP1_9BACT</name>
<evidence type="ECO:0000256" key="3">
    <source>
        <dbReference type="ARBA" id="ARBA00023163"/>
    </source>
</evidence>
<dbReference type="InterPro" id="IPR010499">
    <property type="entry name" value="AraC_E-bd"/>
</dbReference>
<evidence type="ECO:0000256" key="1">
    <source>
        <dbReference type="ARBA" id="ARBA00023015"/>
    </source>
</evidence>
<accession>A0A1M4SPP1</accession>
<dbReference type="Pfam" id="PF06445">
    <property type="entry name" value="GyrI-like"/>
    <property type="match status" value="1"/>
</dbReference>
<dbReference type="SUPFAM" id="SSF46689">
    <property type="entry name" value="Homeodomain-like"/>
    <property type="match status" value="2"/>
</dbReference>
<organism evidence="5 6">
    <name type="scientific">Dysgonomonas macrotermitis</name>
    <dbReference type="NCBI Taxonomy" id="1346286"/>
    <lineage>
        <taxon>Bacteria</taxon>
        <taxon>Pseudomonadati</taxon>
        <taxon>Bacteroidota</taxon>
        <taxon>Bacteroidia</taxon>
        <taxon>Bacteroidales</taxon>
        <taxon>Dysgonomonadaceae</taxon>
        <taxon>Dysgonomonas</taxon>
    </lineage>
</organism>
<dbReference type="InterPro" id="IPR050908">
    <property type="entry name" value="SmbC-like"/>
</dbReference>
<dbReference type="GO" id="GO:0003700">
    <property type="term" value="F:DNA-binding transcription factor activity"/>
    <property type="evidence" value="ECO:0007669"/>
    <property type="project" value="InterPro"/>
</dbReference>
<reference evidence="6" key="1">
    <citation type="submission" date="2016-11" db="EMBL/GenBank/DDBJ databases">
        <authorList>
            <person name="Varghese N."/>
            <person name="Submissions S."/>
        </authorList>
    </citation>
    <scope>NUCLEOTIDE SEQUENCE [LARGE SCALE GENOMIC DNA]</scope>
    <source>
        <strain evidence="6">DSM 27370</strain>
    </source>
</reference>
<dbReference type="InterPro" id="IPR009057">
    <property type="entry name" value="Homeodomain-like_sf"/>
</dbReference>
<dbReference type="PANTHER" id="PTHR40055:SF1">
    <property type="entry name" value="TRANSCRIPTIONAL REGULATOR YGIV-RELATED"/>
    <property type="match status" value="1"/>
</dbReference>
<protein>
    <submittedName>
        <fullName evidence="5">Transcriptional regulator, AraC family</fullName>
    </submittedName>
</protein>
<dbReference type="GO" id="GO:0043565">
    <property type="term" value="F:sequence-specific DNA binding"/>
    <property type="evidence" value="ECO:0007669"/>
    <property type="project" value="InterPro"/>
</dbReference>
<keyword evidence="6" id="KW-1185">Reference proteome</keyword>